<dbReference type="InterPro" id="IPR051680">
    <property type="entry name" value="ATP-dep_Glu-Cys_Ligase-2"/>
</dbReference>
<accession>A0A2M9Q9K7</accession>
<evidence type="ECO:0000313" key="2">
    <source>
        <dbReference type="EMBL" id="PJO44751.1"/>
    </source>
</evidence>
<dbReference type="PANTHER" id="PTHR34595:SF7">
    <property type="entry name" value="SLL1039 PROTEIN"/>
    <property type="match status" value="1"/>
</dbReference>
<name>A0A2M9Q9K7_9BACI</name>
<dbReference type="InterPro" id="IPR007296">
    <property type="entry name" value="DUF403"/>
</dbReference>
<dbReference type="EMBL" id="PHQY01000324">
    <property type="protein sequence ID" value="PJO44751.1"/>
    <property type="molecule type" value="Genomic_DNA"/>
</dbReference>
<dbReference type="AlphaFoldDB" id="A0A2M9Q9K7"/>
<proteinExistence type="predicted"/>
<feature type="domain" description="DUF403" evidence="1">
    <location>
        <begin position="1"/>
        <end position="274"/>
    </location>
</feature>
<gene>
    <name evidence="2" type="ORF">CWD94_05305</name>
</gene>
<evidence type="ECO:0000313" key="3">
    <source>
        <dbReference type="Proteomes" id="UP000232101"/>
    </source>
</evidence>
<dbReference type="RefSeq" id="WP_100542381.1">
    <property type="nucleotide sequence ID" value="NZ_PHQY01000324.1"/>
</dbReference>
<organism evidence="2 3">
    <name type="scientific">Lysinibacillus xylanilyticus</name>
    <dbReference type="NCBI Taxonomy" id="582475"/>
    <lineage>
        <taxon>Bacteria</taxon>
        <taxon>Bacillati</taxon>
        <taxon>Bacillota</taxon>
        <taxon>Bacilli</taxon>
        <taxon>Bacillales</taxon>
        <taxon>Bacillaceae</taxon>
        <taxon>Lysinibacillus</taxon>
    </lineage>
</organism>
<dbReference type="PANTHER" id="PTHR34595">
    <property type="entry name" value="BLR5612 PROTEIN"/>
    <property type="match status" value="1"/>
</dbReference>
<sequence>MLSRVADALYWMARYSERSQTNAHILQVQLLNMLEQSGKENEYIDHWEAVLNICASKEEYLSFYESIRVNPLIDYLLFSNNNCNALHATLRAVRENARVTRDSIPIELWELQNAFYLSLQQEIMERERPIPIIVLNSFLQNVRKTSLTVTGLIEGSMDRDLPFYFIQVGKWLERVEKTIRMALIILEQHKDIAISLIEADGSFLLDLSGATESYLRKHRQTNLLYVIQYLLQDKHSPRSVMFCLEKLEEAFICLENDPLSARFIELHTPLKSLLFAVMNVDLWNITLEETILLMEERLCQCIDFGNTFATIYHLYEPSVQP</sequence>
<comment type="caution">
    <text evidence="2">The sequence shown here is derived from an EMBL/GenBank/DDBJ whole genome shotgun (WGS) entry which is preliminary data.</text>
</comment>
<reference evidence="2 3" key="1">
    <citation type="submission" date="2017-11" db="EMBL/GenBank/DDBJ databases">
        <title>Bacterial isolate from king chilli rhizosphere.</title>
        <authorList>
            <person name="Takhelmayum P."/>
            <person name="Sarangthem I."/>
        </authorList>
    </citation>
    <scope>NUCLEOTIDE SEQUENCE [LARGE SCALE GENOMIC DNA]</scope>
    <source>
        <strain evidence="3">t26</strain>
    </source>
</reference>
<dbReference type="STRING" id="582475.ACZ11_08635"/>
<dbReference type="Pfam" id="PF04168">
    <property type="entry name" value="Alpha-E"/>
    <property type="match status" value="1"/>
</dbReference>
<protein>
    <submittedName>
        <fullName evidence="2">Alpha-E domain-containing protein</fullName>
    </submittedName>
</protein>
<evidence type="ECO:0000259" key="1">
    <source>
        <dbReference type="Pfam" id="PF04168"/>
    </source>
</evidence>
<dbReference type="Proteomes" id="UP000232101">
    <property type="component" value="Unassembled WGS sequence"/>
</dbReference>